<dbReference type="GO" id="GO:0008270">
    <property type="term" value="F:zinc ion binding"/>
    <property type="evidence" value="ECO:0007669"/>
    <property type="project" value="InterPro"/>
</dbReference>
<dbReference type="InterPro" id="IPR029040">
    <property type="entry name" value="RPABC4/Spt4"/>
</dbReference>
<sequence length="74" mass="8231">MSSQQGSNNYGSGGYGGNPAHSFGGPGRQEMSYLCADCGASNEIRPREPIRCRQCGHRIMYKKRTTRMVQFEAR</sequence>
<feature type="region of interest" description="Disordered" evidence="6">
    <location>
        <begin position="1"/>
        <end position="23"/>
    </location>
</feature>
<dbReference type="STRING" id="1077348.A0A2G8SSR5"/>
<evidence type="ECO:0000313" key="8">
    <source>
        <dbReference type="Proteomes" id="UP000230002"/>
    </source>
</evidence>
<accession>A0A2G8SSR5</accession>
<keyword evidence="3" id="KW-0862">Zinc</keyword>
<comment type="caution">
    <text evidence="7">The sequence shown here is derived from an EMBL/GenBank/DDBJ whole genome shotgun (WGS) entry which is preliminary data.</text>
</comment>
<dbReference type="PANTHER" id="PTHR12056:SF2">
    <property type="entry name" value="GEO11084P1"/>
    <property type="match status" value="1"/>
</dbReference>
<proteinExistence type="inferred from homology"/>
<keyword evidence="4" id="KW-0539">Nucleus</keyword>
<evidence type="ECO:0000256" key="5">
    <source>
        <dbReference type="ARBA" id="ARBA00025770"/>
    </source>
</evidence>
<comment type="subcellular location">
    <subcellularLocation>
        <location evidence="1">Nucleus</location>
    </subcellularLocation>
</comment>
<evidence type="ECO:0000256" key="4">
    <source>
        <dbReference type="ARBA" id="ARBA00023242"/>
    </source>
</evidence>
<evidence type="ECO:0000256" key="2">
    <source>
        <dbReference type="ARBA" id="ARBA00022723"/>
    </source>
</evidence>
<organism evidence="7 8">
    <name type="scientific">Ganoderma sinense ZZ0214-1</name>
    <dbReference type="NCBI Taxonomy" id="1077348"/>
    <lineage>
        <taxon>Eukaryota</taxon>
        <taxon>Fungi</taxon>
        <taxon>Dikarya</taxon>
        <taxon>Basidiomycota</taxon>
        <taxon>Agaricomycotina</taxon>
        <taxon>Agaricomycetes</taxon>
        <taxon>Polyporales</taxon>
        <taxon>Polyporaceae</taxon>
        <taxon>Ganoderma</taxon>
    </lineage>
</organism>
<keyword evidence="2" id="KW-0479">Metal-binding</keyword>
<evidence type="ECO:0000313" key="7">
    <source>
        <dbReference type="EMBL" id="PIL36772.1"/>
    </source>
</evidence>
<dbReference type="AlphaFoldDB" id="A0A2G8SSR5"/>
<evidence type="ECO:0000256" key="6">
    <source>
        <dbReference type="SAM" id="MobiDB-lite"/>
    </source>
</evidence>
<dbReference type="SMART" id="SM00659">
    <property type="entry name" value="RPOLCX"/>
    <property type="match status" value="1"/>
</dbReference>
<dbReference type="GO" id="GO:0005736">
    <property type="term" value="C:RNA polymerase I complex"/>
    <property type="evidence" value="ECO:0007669"/>
    <property type="project" value="TreeGrafter"/>
</dbReference>
<dbReference type="Proteomes" id="UP000230002">
    <property type="component" value="Unassembled WGS sequence"/>
</dbReference>
<dbReference type="FunFam" id="2.20.28.30:FF:000002">
    <property type="entry name" value="DNA-directed RNA polymerases II, IV and V subunit 12"/>
    <property type="match status" value="1"/>
</dbReference>
<keyword evidence="8" id="KW-1185">Reference proteome</keyword>
<dbReference type="InterPro" id="IPR006591">
    <property type="entry name" value="RNAP_P/RPABC4"/>
</dbReference>
<name>A0A2G8SSR5_9APHY</name>
<dbReference type="Gene3D" id="2.20.28.30">
    <property type="entry name" value="RNA polymerase ii, chain L"/>
    <property type="match status" value="1"/>
</dbReference>
<dbReference type="InterPro" id="IPR039747">
    <property type="entry name" value="RPABC4"/>
</dbReference>
<feature type="compositionally biased region" description="Low complexity" evidence="6">
    <location>
        <begin position="1"/>
        <end position="10"/>
    </location>
</feature>
<dbReference type="GO" id="GO:0003899">
    <property type="term" value="F:DNA-directed RNA polymerase activity"/>
    <property type="evidence" value="ECO:0007669"/>
    <property type="project" value="InterPro"/>
</dbReference>
<dbReference type="OrthoDB" id="5585087at2759"/>
<dbReference type="EMBL" id="AYKW01000001">
    <property type="protein sequence ID" value="PIL36772.1"/>
    <property type="molecule type" value="Genomic_DNA"/>
</dbReference>
<gene>
    <name evidence="7" type="ORF">GSI_00462</name>
</gene>
<dbReference type="GO" id="GO:0005665">
    <property type="term" value="C:RNA polymerase II, core complex"/>
    <property type="evidence" value="ECO:0007669"/>
    <property type="project" value="TreeGrafter"/>
</dbReference>
<protein>
    <submittedName>
        <fullName evidence="7">Uncharacterized protein</fullName>
    </submittedName>
</protein>
<reference evidence="7 8" key="1">
    <citation type="journal article" date="2015" name="Sci. Rep.">
        <title>Chromosome-level genome map provides insights into diverse defense mechanisms in the medicinal fungus Ganoderma sinense.</title>
        <authorList>
            <person name="Zhu Y."/>
            <person name="Xu J."/>
            <person name="Sun C."/>
            <person name="Zhou S."/>
            <person name="Xu H."/>
            <person name="Nelson D.R."/>
            <person name="Qian J."/>
            <person name="Song J."/>
            <person name="Luo H."/>
            <person name="Xiang L."/>
            <person name="Li Y."/>
            <person name="Xu Z."/>
            <person name="Ji A."/>
            <person name="Wang L."/>
            <person name="Lu S."/>
            <person name="Hayward A."/>
            <person name="Sun W."/>
            <person name="Li X."/>
            <person name="Schwartz D.C."/>
            <person name="Wang Y."/>
            <person name="Chen S."/>
        </authorList>
    </citation>
    <scope>NUCLEOTIDE SEQUENCE [LARGE SCALE GENOMIC DNA]</scope>
    <source>
        <strain evidence="7 8">ZZ0214-1</strain>
    </source>
</reference>
<comment type="similarity">
    <text evidence="5">Belongs to the archaeal Rpo12/eukaryotic RPC10 RNA polymerase subunit family.</text>
</comment>
<evidence type="ECO:0000256" key="3">
    <source>
        <dbReference type="ARBA" id="ARBA00022833"/>
    </source>
</evidence>
<dbReference type="GO" id="GO:0003677">
    <property type="term" value="F:DNA binding"/>
    <property type="evidence" value="ECO:0007669"/>
    <property type="project" value="InterPro"/>
</dbReference>
<dbReference type="SUPFAM" id="SSF63393">
    <property type="entry name" value="RNA polymerase subunits"/>
    <property type="match status" value="1"/>
</dbReference>
<evidence type="ECO:0000256" key="1">
    <source>
        <dbReference type="ARBA" id="ARBA00004123"/>
    </source>
</evidence>
<dbReference type="GO" id="GO:0006351">
    <property type="term" value="P:DNA-templated transcription"/>
    <property type="evidence" value="ECO:0007669"/>
    <property type="project" value="InterPro"/>
</dbReference>
<dbReference type="PANTHER" id="PTHR12056">
    <property type="entry name" value="DNA-DIRECTED RNA POLYMERASES I, II, AND III"/>
    <property type="match status" value="1"/>
</dbReference>
<dbReference type="GO" id="GO:0005666">
    <property type="term" value="C:RNA polymerase III complex"/>
    <property type="evidence" value="ECO:0007669"/>
    <property type="project" value="TreeGrafter"/>
</dbReference>
<dbReference type="Pfam" id="PF03604">
    <property type="entry name" value="Zn_ribbon_RPAB4"/>
    <property type="match status" value="1"/>
</dbReference>